<dbReference type="SUPFAM" id="SSF46689">
    <property type="entry name" value="Homeodomain-like"/>
    <property type="match status" value="1"/>
</dbReference>
<reference evidence="9 10" key="1">
    <citation type="submission" date="2024-03" db="EMBL/GenBank/DDBJ databases">
        <title>The genome assembly and annotation of the cricket Gryllus longicercus Weissman &amp; Gray.</title>
        <authorList>
            <person name="Szrajer S."/>
            <person name="Gray D."/>
            <person name="Ylla G."/>
        </authorList>
    </citation>
    <scope>NUCLEOTIDE SEQUENCE [LARGE SCALE GENOMIC DNA]</scope>
    <source>
        <strain evidence="9">DAG 2021-001</strain>
        <tissue evidence="9">Whole body minus gut</tissue>
    </source>
</reference>
<dbReference type="SMART" id="SM00389">
    <property type="entry name" value="HOX"/>
    <property type="match status" value="1"/>
</dbReference>
<evidence type="ECO:0000313" key="10">
    <source>
        <dbReference type="Proteomes" id="UP001378592"/>
    </source>
</evidence>
<dbReference type="InterPro" id="IPR001356">
    <property type="entry name" value="HD"/>
</dbReference>
<dbReference type="GO" id="GO:0000978">
    <property type="term" value="F:RNA polymerase II cis-regulatory region sequence-specific DNA binding"/>
    <property type="evidence" value="ECO:0007669"/>
    <property type="project" value="TreeGrafter"/>
</dbReference>
<dbReference type="PANTHER" id="PTHR11211">
    <property type="entry name" value="IROQUOIS-CLASS HOMEODOMAIN PROTEIN IRX"/>
    <property type="match status" value="1"/>
</dbReference>
<comment type="caution">
    <text evidence="9">The sequence shown here is derived from an EMBL/GenBank/DDBJ whole genome shotgun (WGS) entry which is preliminary data.</text>
</comment>
<evidence type="ECO:0000256" key="1">
    <source>
        <dbReference type="ARBA" id="ARBA00004123"/>
    </source>
</evidence>
<evidence type="ECO:0000313" key="9">
    <source>
        <dbReference type="EMBL" id="KAK7793226.1"/>
    </source>
</evidence>
<feature type="region of interest" description="Disordered" evidence="7">
    <location>
        <begin position="268"/>
        <end position="293"/>
    </location>
</feature>
<dbReference type="GO" id="GO:0005634">
    <property type="term" value="C:nucleus"/>
    <property type="evidence" value="ECO:0007669"/>
    <property type="project" value="UniProtKB-SubCell"/>
</dbReference>
<feature type="domain" description="Homeobox" evidence="8">
    <location>
        <begin position="67"/>
        <end position="130"/>
    </location>
</feature>
<evidence type="ECO:0000256" key="4">
    <source>
        <dbReference type="ARBA" id="ARBA00023155"/>
    </source>
</evidence>
<dbReference type="GO" id="GO:0007517">
    <property type="term" value="P:muscle organ development"/>
    <property type="evidence" value="ECO:0007669"/>
    <property type="project" value="TreeGrafter"/>
</dbReference>
<dbReference type="Gene3D" id="1.10.10.60">
    <property type="entry name" value="Homeodomain-like"/>
    <property type="match status" value="1"/>
</dbReference>
<comment type="similarity">
    <text evidence="2">Belongs to the TALE/IRO homeobox family.</text>
</comment>
<evidence type="ECO:0000256" key="6">
    <source>
        <dbReference type="PROSITE-ProRule" id="PRU00108"/>
    </source>
</evidence>
<evidence type="ECO:0000256" key="5">
    <source>
        <dbReference type="ARBA" id="ARBA00023242"/>
    </source>
</evidence>
<dbReference type="GO" id="GO:0000981">
    <property type="term" value="F:DNA-binding transcription factor activity, RNA polymerase II-specific"/>
    <property type="evidence" value="ECO:0007669"/>
    <property type="project" value="TreeGrafter"/>
</dbReference>
<accession>A0AAN9VE46</accession>
<dbReference type="PANTHER" id="PTHR11211:SF3">
    <property type="entry name" value="HOMEOBOX PROTEIN MOHAWK"/>
    <property type="match status" value="1"/>
</dbReference>
<evidence type="ECO:0000256" key="2">
    <source>
        <dbReference type="ARBA" id="ARBA00008446"/>
    </source>
</evidence>
<dbReference type="CDD" id="cd00086">
    <property type="entry name" value="homeodomain"/>
    <property type="match status" value="1"/>
</dbReference>
<dbReference type="InterPro" id="IPR008422">
    <property type="entry name" value="KN_HD"/>
</dbReference>
<keyword evidence="5 6" id="KW-0539">Nucleus</keyword>
<name>A0AAN9VE46_9ORTH</name>
<evidence type="ECO:0000256" key="7">
    <source>
        <dbReference type="SAM" id="MobiDB-lite"/>
    </source>
</evidence>
<comment type="subcellular location">
    <subcellularLocation>
        <location evidence="1 6">Nucleus</location>
    </subcellularLocation>
</comment>
<dbReference type="PROSITE" id="PS50071">
    <property type="entry name" value="HOMEOBOX_2"/>
    <property type="match status" value="1"/>
</dbReference>
<dbReference type="InterPro" id="IPR009057">
    <property type="entry name" value="Homeodomain-like_sf"/>
</dbReference>
<feature type="compositionally biased region" description="Low complexity" evidence="7">
    <location>
        <begin position="30"/>
        <end position="43"/>
    </location>
</feature>
<feature type="compositionally biased region" description="Gly residues" evidence="7">
    <location>
        <begin position="7"/>
        <end position="16"/>
    </location>
</feature>
<gene>
    <name evidence="9" type="ORF">R5R35_005077</name>
</gene>
<organism evidence="9 10">
    <name type="scientific">Gryllus longicercus</name>
    <dbReference type="NCBI Taxonomy" id="2509291"/>
    <lineage>
        <taxon>Eukaryota</taxon>
        <taxon>Metazoa</taxon>
        <taxon>Ecdysozoa</taxon>
        <taxon>Arthropoda</taxon>
        <taxon>Hexapoda</taxon>
        <taxon>Insecta</taxon>
        <taxon>Pterygota</taxon>
        <taxon>Neoptera</taxon>
        <taxon>Polyneoptera</taxon>
        <taxon>Orthoptera</taxon>
        <taxon>Ensifera</taxon>
        <taxon>Gryllidea</taxon>
        <taxon>Grylloidea</taxon>
        <taxon>Gryllidae</taxon>
        <taxon>Gryllinae</taxon>
        <taxon>Gryllus</taxon>
    </lineage>
</organism>
<dbReference type="EMBL" id="JAZDUA010000396">
    <property type="protein sequence ID" value="KAK7793226.1"/>
    <property type="molecule type" value="Genomic_DNA"/>
</dbReference>
<sequence>MVADAGACGGGGGGAMVNGVRPRQRRGTRSASAAPEEAGAGAAPKDKERLLQGGRVLRSRRYRRPFDDHRHTKRLFTPEIKRFLKGWLVRRRDNPYPNRDEKKGLAVQTGLTYIQICNWFANWRRKLKNAGSEARQRTWGNLIKSYNTQAHGNVEQFSICSDDSIWEEEEDEAPDADQSTSKREDMSSCPSTATFTADAATMDHSYSVLYRKDNLVPAGSTTISDLPQCSQISSTTEELVVETPFIKTPSASSSKYKSHMMEKYLRDIGTDEGTSTGSDTQEDETSRKVKKAKKEDCPPLLLSKWLESAAKYQPGQSYIAWSAKNVTWKSPSSTHDSKRSHHWNISGVETQSTENSGMWPSSGHLREELDAAVALTRLSGLQH</sequence>
<dbReference type="GO" id="GO:0048646">
    <property type="term" value="P:anatomical structure formation involved in morphogenesis"/>
    <property type="evidence" value="ECO:0007669"/>
    <property type="project" value="UniProtKB-ARBA"/>
</dbReference>
<keyword evidence="10" id="KW-1185">Reference proteome</keyword>
<dbReference type="AlphaFoldDB" id="A0AAN9VE46"/>
<dbReference type="GO" id="GO:0048468">
    <property type="term" value="P:cell development"/>
    <property type="evidence" value="ECO:0007669"/>
    <property type="project" value="TreeGrafter"/>
</dbReference>
<dbReference type="Proteomes" id="UP001378592">
    <property type="component" value="Unassembled WGS sequence"/>
</dbReference>
<dbReference type="GO" id="GO:0009887">
    <property type="term" value="P:animal organ morphogenesis"/>
    <property type="evidence" value="ECO:0007669"/>
    <property type="project" value="UniProtKB-ARBA"/>
</dbReference>
<keyword evidence="4 6" id="KW-0371">Homeobox</keyword>
<feature type="DNA-binding region" description="Homeobox" evidence="6">
    <location>
        <begin position="69"/>
        <end position="131"/>
    </location>
</feature>
<protein>
    <recommendedName>
        <fullName evidence="8">Homeobox domain-containing protein</fullName>
    </recommendedName>
</protein>
<proteinExistence type="inferred from homology"/>
<feature type="region of interest" description="Disordered" evidence="7">
    <location>
        <begin position="168"/>
        <end position="190"/>
    </location>
</feature>
<dbReference type="Pfam" id="PF05920">
    <property type="entry name" value="Homeobox_KN"/>
    <property type="match status" value="1"/>
</dbReference>
<feature type="region of interest" description="Disordered" evidence="7">
    <location>
        <begin position="1"/>
        <end position="54"/>
    </location>
</feature>
<evidence type="ECO:0000256" key="3">
    <source>
        <dbReference type="ARBA" id="ARBA00023125"/>
    </source>
</evidence>
<keyword evidence="3 6" id="KW-0238">DNA-binding</keyword>
<dbReference type="GO" id="GO:0001654">
    <property type="term" value="P:eye development"/>
    <property type="evidence" value="ECO:0007669"/>
    <property type="project" value="UniProtKB-ARBA"/>
</dbReference>
<evidence type="ECO:0000259" key="8">
    <source>
        <dbReference type="PROSITE" id="PS50071"/>
    </source>
</evidence>